<gene>
    <name evidence="2" type="ORF">EM6_0292</name>
</gene>
<sequence length="162" mass="17758">MPAGEPLRTVSEQELHMKVGAYDELRHPHGYVYAKERHHWYWFAGIAASLVLVGAVFWGYALYARGAAPVCTSSFVDRSVSPSGGRIAEVRQVSCLGGAPDLRLIVHNAGDSAEAPAVSAFEAGTEVKLRWVSDGELAVAKQGGRVWFFKTHWKDVRVHLAQ</sequence>
<dbReference type="EMBL" id="AP018827">
    <property type="protein sequence ID" value="BBF79722.1"/>
    <property type="molecule type" value="Genomic_DNA"/>
</dbReference>
<protein>
    <recommendedName>
        <fullName evidence="4">Transmembrane protein</fullName>
    </recommendedName>
</protein>
<dbReference type="OrthoDB" id="7172032at2"/>
<evidence type="ECO:0008006" key="4">
    <source>
        <dbReference type="Google" id="ProtNLM"/>
    </source>
</evidence>
<dbReference type="AlphaFoldDB" id="A0A3G9FX88"/>
<dbReference type="Proteomes" id="UP000278756">
    <property type="component" value="Chromosome 1"/>
</dbReference>
<evidence type="ECO:0000256" key="1">
    <source>
        <dbReference type="SAM" id="Phobius"/>
    </source>
</evidence>
<proteinExistence type="predicted"/>
<keyword evidence="1" id="KW-0812">Transmembrane</keyword>
<accession>A0A3G9FX88</accession>
<evidence type="ECO:0000313" key="3">
    <source>
        <dbReference type="Proteomes" id="UP000278756"/>
    </source>
</evidence>
<evidence type="ECO:0000313" key="2">
    <source>
        <dbReference type="EMBL" id="BBF79722.1"/>
    </source>
</evidence>
<reference evidence="3" key="1">
    <citation type="journal article" date="2017" name="Biotechnol. Biofuels">
        <title>Evaluation of environmental bacterial communities as a factor affecting the growth of duckweed Lemna minor.</title>
        <authorList>
            <person name="Ishizawa H."/>
            <person name="Kuroda M."/>
            <person name="Morikawa M."/>
            <person name="Ike M."/>
        </authorList>
    </citation>
    <scope>NUCLEOTIDE SEQUENCE [LARGE SCALE GENOMIC DNA]</scope>
    <source>
        <strain evidence="3">M6</strain>
    </source>
</reference>
<name>A0A3G9FX88_9CAUL</name>
<dbReference type="RefSeq" id="WP_126419730.1">
    <property type="nucleotide sequence ID" value="NZ_AP018827.1"/>
</dbReference>
<organism evidence="2 3">
    <name type="scientific">Asticcacaulis excentricus</name>
    <dbReference type="NCBI Taxonomy" id="78587"/>
    <lineage>
        <taxon>Bacteria</taxon>
        <taxon>Pseudomonadati</taxon>
        <taxon>Pseudomonadota</taxon>
        <taxon>Alphaproteobacteria</taxon>
        <taxon>Caulobacterales</taxon>
        <taxon>Caulobacteraceae</taxon>
        <taxon>Asticcacaulis</taxon>
    </lineage>
</organism>
<keyword evidence="1" id="KW-0472">Membrane</keyword>
<keyword evidence="1" id="KW-1133">Transmembrane helix</keyword>
<feature type="transmembrane region" description="Helical" evidence="1">
    <location>
        <begin position="40"/>
        <end position="63"/>
    </location>
</feature>
<reference evidence="3" key="2">
    <citation type="journal article" date="2017" name="Plant Physiol. Biochem.">
        <title>Differential oxidative and antioxidative response of duckweed Lemna minor toward plant growth promoting/inhibiting bacteria.</title>
        <authorList>
            <person name="Ishizawa H."/>
            <person name="Kuroda M."/>
            <person name="Morikawa M."/>
            <person name="Ike M."/>
        </authorList>
    </citation>
    <scope>NUCLEOTIDE SEQUENCE [LARGE SCALE GENOMIC DNA]</scope>
    <source>
        <strain evidence="3">M6</strain>
    </source>
</reference>